<dbReference type="InterPro" id="IPR034768">
    <property type="entry name" value="4FE4S_WBL"/>
</dbReference>
<dbReference type="PANTHER" id="PTHR38839:SF5">
    <property type="entry name" value="TRANSCRIPTIONAL REGULATOR WHID"/>
    <property type="match status" value="1"/>
</dbReference>
<name>A0A098BT52_9NOCA</name>
<organism evidence="13 14">
    <name type="scientific">Rhodococcus ruber</name>
    <dbReference type="NCBI Taxonomy" id="1830"/>
    <lineage>
        <taxon>Bacteria</taxon>
        <taxon>Bacillati</taxon>
        <taxon>Actinomycetota</taxon>
        <taxon>Actinomycetes</taxon>
        <taxon>Mycobacteriales</taxon>
        <taxon>Nocardiaceae</taxon>
        <taxon>Rhodococcus</taxon>
    </lineage>
</organism>
<sequence>MTATRTRSGFGWQFRGSCRSLGEFYFFAPDGEEPVVRRRREAAAKRICASCPVLTECRTHAMLGRERHGVWGGLSERERRARC</sequence>
<dbReference type="GO" id="GO:0005737">
    <property type="term" value="C:cytoplasm"/>
    <property type="evidence" value="ECO:0007669"/>
    <property type="project" value="UniProtKB-SubCell"/>
</dbReference>
<gene>
    <name evidence="12" type="primary">whiB</name>
    <name evidence="13" type="ORF">RHRU231_830006</name>
</gene>
<comment type="function">
    <text evidence="12">Acts as a transcriptional regulator. Probably redox-responsive. The apo- but not holo-form probably binds DNA.</text>
</comment>
<evidence type="ECO:0000256" key="11">
    <source>
        <dbReference type="ARBA" id="ARBA00023163"/>
    </source>
</evidence>
<dbReference type="HAMAP" id="MF_01479">
    <property type="entry name" value="WhiB"/>
    <property type="match status" value="1"/>
</dbReference>
<feature type="binding site" evidence="12">
    <location>
        <position position="18"/>
    </location>
    <ligand>
        <name>[4Fe-4S] cluster</name>
        <dbReference type="ChEBI" id="CHEBI:49883"/>
    </ligand>
</feature>
<keyword evidence="6 12" id="KW-0408">Iron</keyword>
<dbReference type="Pfam" id="PF02467">
    <property type="entry name" value="Whib"/>
    <property type="match status" value="1"/>
</dbReference>
<comment type="cofactor">
    <cofactor evidence="12">
        <name>[4Fe-4S] cluster</name>
        <dbReference type="ChEBI" id="CHEBI:49883"/>
    </cofactor>
    <text evidence="12">Binds 1 [4Fe-4S] cluster per subunit. Following nitrosylation of the [4Fe-4S] cluster binds 1 [4Fe-8(NO)] cluster per subunit.</text>
</comment>
<dbReference type="AlphaFoldDB" id="A0A098BT52"/>
<dbReference type="PANTHER" id="PTHR38839">
    <property type="entry name" value="TRANSCRIPTIONAL REGULATOR WHID-RELATED"/>
    <property type="match status" value="1"/>
</dbReference>
<evidence type="ECO:0000313" key="13">
    <source>
        <dbReference type="EMBL" id="CDZ91417.1"/>
    </source>
</evidence>
<proteinExistence type="inferred from homology"/>
<evidence type="ECO:0000256" key="3">
    <source>
        <dbReference type="ARBA" id="ARBA00022485"/>
    </source>
</evidence>
<evidence type="ECO:0000256" key="2">
    <source>
        <dbReference type="ARBA" id="ARBA00006597"/>
    </source>
</evidence>
<keyword evidence="11 12" id="KW-0804">Transcription</keyword>
<feature type="binding site" evidence="12">
    <location>
        <position position="48"/>
    </location>
    <ligand>
        <name>[4Fe-4S] cluster</name>
        <dbReference type="ChEBI" id="CHEBI:49883"/>
    </ligand>
</feature>
<comment type="subcellular location">
    <subcellularLocation>
        <location evidence="1 12">Cytoplasm</location>
    </subcellularLocation>
</comment>
<dbReference type="GO" id="GO:0045454">
    <property type="term" value="P:cell redox homeostasis"/>
    <property type="evidence" value="ECO:0007669"/>
    <property type="project" value="TreeGrafter"/>
</dbReference>
<evidence type="ECO:0000313" key="14">
    <source>
        <dbReference type="Proteomes" id="UP000042997"/>
    </source>
</evidence>
<dbReference type="InterPro" id="IPR003482">
    <property type="entry name" value="Whib"/>
</dbReference>
<keyword evidence="5 12" id="KW-0479">Metal-binding</keyword>
<keyword evidence="4 12" id="KW-0963">Cytoplasm</keyword>
<evidence type="ECO:0000256" key="1">
    <source>
        <dbReference type="ARBA" id="ARBA00004496"/>
    </source>
</evidence>
<evidence type="ECO:0000256" key="10">
    <source>
        <dbReference type="ARBA" id="ARBA00023157"/>
    </source>
</evidence>
<feature type="binding site" evidence="12">
    <location>
        <position position="57"/>
    </location>
    <ligand>
        <name>[4Fe-4S] cluster</name>
        <dbReference type="ChEBI" id="CHEBI:49883"/>
    </ligand>
</feature>
<comment type="similarity">
    <text evidence="2 12">Belongs to the WhiB family.</text>
</comment>
<dbReference type="GO" id="GO:0047134">
    <property type="term" value="F:protein-disulfide reductase [NAD(P)H] activity"/>
    <property type="evidence" value="ECO:0007669"/>
    <property type="project" value="TreeGrafter"/>
</dbReference>
<keyword evidence="3 12" id="KW-0004">4Fe-4S</keyword>
<keyword evidence="9 12" id="KW-0238">DNA-binding</keyword>
<comment type="PTM">
    <text evidence="12">The Fe-S cluster can be nitrosylated by nitric oxide (NO).</text>
</comment>
<evidence type="ECO:0000256" key="8">
    <source>
        <dbReference type="ARBA" id="ARBA00023015"/>
    </source>
</evidence>
<dbReference type="GO" id="GO:0035731">
    <property type="term" value="F:dinitrosyl-iron complex binding"/>
    <property type="evidence" value="ECO:0007669"/>
    <property type="project" value="UniProtKB-UniRule"/>
</dbReference>
<evidence type="ECO:0000256" key="4">
    <source>
        <dbReference type="ARBA" id="ARBA00022490"/>
    </source>
</evidence>
<dbReference type="EMBL" id="CCSD01000098">
    <property type="protein sequence ID" value="CDZ91417.1"/>
    <property type="molecule type" value="Genomic_DNA"/>
</dbReference>
<dbReference type="GeneID" id="66838039"/>
<evidence type="ECO:0000256" key="5">
    <source>
        <dbReference type="ARBA" id="ARBA00022723"/>
    </source>
</evidence>
<dbReference type="PROSITE" id="PS51674">
    <property type="entry name" value="4FE4S_WBL"/>
    <property type="match status" value="1"/>
</dbReference>
<keyword evidence="7 12" id="KW-0411">Iron-sulfur</keyword>
<feature type="binding site" evidence="12">
    <location>
        <position position="51"/>
    </location>
    <ligand>
        <name>[4Fe-4S] cluster</name>
        <dbReference type="ChEBI" id="CHEBI:49883"/>
    </ligand>
</feature>
<dbReference type="Proteomes" id="UP000042997">
    <property type="component" value="Unassembled WGS sequence"/>
</dbReference>
<keyword evidence="10 12" id="KW-1015">Disulfide bond</keyword>
<evidence type="ECO:0000256" key="12">
    <source>
        <dbReference type="HAMAP-Rule" id="MF_01479"/>
    </source>
</evidence>
<reference evidence="13 14" key="1">
    <citation type="journal article" date="2014" name="Genome Announc.">
        <title>Draft Genome Sequence of Propane- and Butane-Oxidizing Actinobacterium Rhodococcus ruber IEGM 231.</title>
        <authorList>
            <person name="Ivshina I.B."/>
            <person name="Kuyukina M.S."/>
            <person name="Krivoruchko A.V."/>
            <person name="Barbe V."/>
            <person name="Fischer C."/>
        </authorList>
    </citation>
    <scope>NUCLEOTIDE SEQUENCE [LARGE SCALE GENOMIC DNA]</scope>
</reference>
<dbReference type="KEGG" id="rrz:CS378_13745"/>
<dbReference type="GO" id="GO:0051539">
    <property type="term" value="F:4 iron, 4 sulfur cluster binding"/>
    <property type="evidence" value="ECO:0007669"/>
    <property type="project" value="UniProtKB-UniRule"/>
</dbReference>
<evidence type="ECO:0000256" key="7">
    <source>
        <dbReference type="ARBA" id="ARBA00023014"/>
    </source>
</evidence>
<dbReference type="eggNOG" id="ENOG5031F5W">
    <property type="taxonomic scope" value="Bacteria"/>
</dbReference>
<dbReference type="GO" id="GO:0046872">
    <property type="term" value="F:metal ion binding"/>
    <property type="evidence" value="ECO:0007669"/>
    <property type="project" value="UniProtKB-KW"/>
</dbReference>
<protein>
    <recommendedName>
        <fullName evidence="12">Transcriptional regulator WhiB</fullName>
    </recommendedName>
</protein>
<keyword evidence="8 12" id="KW-0805">Transcription regulation</keyword>
<accession>A0A098BT52</accession>
<dbReference type="GO" id="GO:0045892">
    <property type="term" value="P:negative regulation of DNA-templated transcription"/>
    <property type="evidence" value="ECO:0007669"/>
    <property type="project" value="TreeGrafter"/>
</dbReference>
<comment type="PTM">
    <text evidence="12">Upon Fe-S cluster removal intramolecular disulfide bonds are formed.</text>
</comment>
<evidence type="ECO:0000256" key="9">
    <source>
        <dbReference type="ARBA" id="ARBA00023125"/>
    </source>
</evidence>
<evidence type="ECO:0000256" key="6">
    <source>
        <dbReference type="ARBA" id="ARBA00023004"/>
    </source>
</evidence>
<dbReference type="RefSeq" id="WP_010595718.1">
    <property type="nucleotide sequence ID" value="NZ_CP023714.1"/>
</dbReference>
<dbReference type="GO" id="GO:0003677">
    <property type="term" value="F:DNA binding"/>
    <property type="evidence" value="ECO:0007669"/>
    <property type="project" value="UniProtKB-UniRule"/>
</dbReference>
<dbReference type="OrthoDB" id="4954884at2"/>